<proteinExistence type="predicted"/>
<accession>A0ABP1G6E2</accession>
<evidence type="ECO:0000256" key="1">
    <source>
        <dbReference type="SAM" id="MobiDB-lite"/>
    </source>
</evidence>
<keyword evidence="4" id="KW-1185">Reference proteome</keyword>
<feature type="transmembrane region" description="Helical" evidence="2">
    <location>
        <begin position="162"/>
        <end position="183"/>
    </location>
</feature>
<name>A0ABP1G6E2_9CHLO</name>
<keyword evidence="2" id="KW-1133">Transmembrane helix</keyword>
<protein>
    <submittedName>
        <fullName evidence="3">G9748 protein</fullName>
    </submittedName>
</protein>
<gene>
    <name evidence="3" type="primary">g9748</name>
    <name evidence="3" type="ORF">VP750_LOCUS8781</name>
</gene>
<keyword evidence="2" id="KW-0812">Transmembrane</keyword>
<feature type="transmembrane region" description="Helical" evidence="2">
    <location>
        <begin position="242"/>
        <end position="262"/>
    </location>
</feature>
<comment type="caution">
    <text evidence="3">The sequence shown here is derived from an EMBL/GenBank/DDBJ whole genome shotgun (WGS) entry which is preliminary data.</text>
</comment>
<feature type="region of interest" description="Disordered" evidence="1">
    <location>
        <begin position="1"/>
        <end position="40"/>
    </location>
</feature>
<dbReference type="EMBL" id="CAXHTA020000016">
    <property type="protein sequence ID" value="CAL5226875.1"/>
    <property type="molecule type" value="Genomic_DNA"/>
</dbReference>
<feature type="transmembrane region" description="Helical" evidence="2">
    <location>
        <begin position="195"/>
        <end position="222"/>
    </location>
</feature>
<sequence length="299" mass="31774">MQQPETAASTEHRRDSAPHSAGATALPAQASVSSSTAGSTIGQPLLASEIHTGASASTTGEEADVLRSFAEAGVPPSADAIRQLSLQGELRAVSLRIDAITGLPLNVYTETISEPPTGRFQPPGTTLHLPDFEEAESKWEEGHALYAVWMASSAISFLSSLFWLQIGFLTGLLGMIGASLMLCRCHTSFKVKLAVVVTATQTLACICMALSAATALVFIYFSAVLRCSREAHSGRYCFQLNFTLALLVLWYICHAVGSGVVASHASSVKKMLDPVKSGVMLLTHPMSRTEQTSSMQRDA</sequence>
<evidence type="ECO:0000313" key="4">
    <source>
        <dbReference type="Proteomes" id="UP001497392"/>
    </source>
</evidence>
<evidence type="ECO:0000256" key="2">
    <source>
        <dbReference type="SAM" id="Phobius"/>
    </source>
</evidence>
<organism evidence="3 4">
    <name type="scientific">Coccomyxa viridis</name>
    <dbReference type="NCBI Taxonomy" id="1274662"/>
    <lineage>
        <taxon>Eukaryota</taxon>
        <taxon>Viridiplantae</taxon>
        <taxon>Chlorophyta</taxon>
        <taxon>core chlorophytes</taxon>
        <taxon>Trebouxiophyceae</taxon>
        <taxon>Trebouxiophyceae incertae sedis</taxon>
        <taxon>Coccomyxaceae</taxon>
        <taxon>Coccomyxa</taxon>
    </lineage>
</organism>
<evidence type="ECO:0000313" key="3">
    <source>
        <dbReference type="EMBL" id="CAL5226875.1"/>
    </source>
</evidence>
<reference evidence="3 4" key="1">
    <citation type="submission" date="2024-06" db="EMBL/GenBank/DDBJ databases">
        <authorList>
            <person name="Kraege A."/>
            <person name="Thomma B."/>
        </authorList>
    </citation>
    <scope>NUCLEOTIDE SEQUENCE [LARGE SCALE GENOMIC DNA]</scope>
</reference>
<keyword evidence="2" id="KW-0472">Membrane</keyword>
<dbReference type="Proteomes" id="UP001497392">
    <property type="component" value="Unassembled WGS sequence"/>
</dbReference>
<feature type="compositionally biased region" description="Polar residues" evidence="1">
    <location>
        <begin position="30"/>
        <end position="40"/>
    </location>
</feature>